<feature type="transmembrane region" description="Helical" evidence="11">
    <location>
        <begin position="514"/>
        <end position="535"/>
    </location>
</feature>
<dbReference type="InterPro" id="IPR037272">
    <property type="entry name" value="SNS_sf"/>
</dbReference>
<feature type="transmembrane region" description="Helical" evidence="11">
    <location>
        <begin position="475"/>
        <end position="494"/>
    </location>
</feature>
<feature type="binding site" evidence="8">
    <location>
        <position position="367"/>
    </location>
    <ligand>
        <name>Na(+)</name>
        <dbReference type="ChEBI" id="CHEBI:29101"/>
        <label>1</label>
    </ligand>
</feature>
<evidence type="ECO:0000256" key="1">
    <source>
        <dbReference type="ARBA" id="ARBA00004141"/>
    </source>
</evidence>
<feature type="transmembrane region" description="Helical" evidence="11">
    <location>
        <begin position="86"/>
        <end position="113"/>
    </location>
</feature>
<feature type="binding site" evidence="8">
    <location>
        <position position="27"/>
    </location>
    <ligand>
        <name>Na(+)</name>
        <dbReference type="ChEBI" id="CHEBI:29101"/>
        <label>1</label>
    </ligand>
</feature>
<feature type="binding site" evidence="8">
    <location>
        <position position="23"/>
    </location>
    <ligand>
        <name>Na(+)</name>
        <dbReference type="ChEBI" id="CHEBI:29101"/>
        <label>1</label>
    </ligand>
</feature>
<keyword evidence="3 10" id="KW-0813">Transport</keyword>
<organism evidence="13 14">
    <name type="scientific">Helobdella robusta</name>
    <name type="common">Californian leech</name>
    <dbReference type="NCBI Taxonomy" id="6412"/>
    <lineage>
        <taxon>Eukaryota</taxon>
        <taxon>Metazoa</taxon>
        <taxon>Spiralia</taxon>
        <taxon>Lophotrochozoa</taxon>
        <taxon>Annelida</taxon>
        <taxon>Clitellata</taxon>
        <taxon>Hirudinea</taxon>
        <taxon>Rhynchobdellida</taxon>
        <taxon>Glossiphoniidae</taxon>
        <taxon>Helobdella</taxon>
    </lineage>
</organism>
<sequence length="570" mass="63972">DNNKRVVWRGKVEFILTCVGYAVGLGNIWRFPYLCYKNGGGAFLIPYFGTLALVGIPLFFLELSFGQFASLGPIAIWKINPLFKGLGYSMVITNVIITSYYNVIISWILYYVFASLNSVLPWTSCGNIWNTKFCATPDIYRNITNGSVIVNGLNVTVNQLRTPSEEYFYRKVLQMSGEFDNVGRLVWQLAICLLLCWFIVFLVLIKGISSLGKVVYVTSIFPYILLTIMLIRGVTLEGAREGLIFYLKPDWSKLKEAKVWSDAATQIFFSLALCSGGLIAMASYNAFKNNCHRDSILIPLINCGTSFYGGFAIFSVLGYMAANKNVPVSQVAASGPGLVFVVYPEGLSTMPVSTLWSLLFFLMMLTLGLSSMFSMTESFFCALMDEFGEIFFKTSRRALTTRIVFTCLFYLIGLSMVTNGGFYLFSLIDAALSGFPLLVVGVVEIFLLIYVYGLKRFSDDIEMMIGHKPNIYFKTTWSFVSPAIIIFTIVFMGVQYRPLTLFSDTYMYPPRAEIIVWSITGICIAFIPIMSLIYFCRNGGAKVRGELLKELTTPSDKWGPALEEHRSGRY</sequence>
<reference evidence="12 14" key="2">
    <citation type="journal article" date="2013" name="Nature">
        <title>Insights into bilaterian evolution from three spiralian genomes.</title>
        <authorList>
            <person name="Simakov O."/>
            <person name="Marletaz F."/>
            <person name="Cho S.J."/>
            <person name="Edsinger-Gonzales E."/>
            <person name="Havlak P."/>
            <person name="Hellsten U."/>
            <person name="Kuo D.H."/>
            <person name="Larsson T."/>
            <person name="Lv J."/>
            <person name="Arendt D."/>
            <person name="Savage R."/>
            <person name="Osoegawa K."/>
            <person name="de Jong P."/>
            <person name="Grimwood J."/>
            <person name="Chapman J.A."/>
            <person name="Shapiro H."/>
            <person name="Aerts A."/>
            <person name="Otillar R.P."/>
            <person name="Terry A.Y."/>
            <person name="Boore J.L."/>
            <person name="Grigoriev I.V."/>
            <person name="Lindberg D.R."/>
            <person name="Seaver E.C."/>
            <person name="Weisblat D.A."/>
            <person name="Putnam N.H."/>
            <person name="Rokhsar D.S."/>
        </authorList>
    </citation>
    <scope>NUCLEOTIDE SEQUENCE</scope>
</reference>
<dbReference type="EnsemblMetazoa" id="HelroT140021">
    <property type="protein sequence ID" value="HelroP140021"/>
    <property type="gene ID" value="HelroG140021"/>
</dbReference>
<dbReference type="InParanoid" id="T1EIZ8"/>
<feature type="transmembrane region" description="Helical" evidence="11">
    <location>
        <begin position="214"/>
        <end position="234"/>
    </location>
</feature>
<feature type="transmembrane region" description="Helical" evidence="11">
    <location>
        <begin position="355"/>
        <end position="383"/>
    </location>
</feature>
<feature type="binding site" evidence="8">
    <location>
        <position position="22"/>
    </location>
    <ligand>
        <name>Na(+)</name>
        <dbReference type="ChEBI" id="CHEBI:29101"/>
        <label>1</label>
    </ligand>
</feature>
<keyword evidence="6 11" id="KW-0472">Membrane</keyword>
<feature type="binding site" evidence="8">
    <location>
        <position position="302"/>
    </location>
    <ligand>
        <name>Na(+)</name>
        <dbReference type="ChEBI" id="CHEBI:29101"/>
        <label>1</label>
    </ligand>
</feature>
<reference evidence="13" key="3">
    <citation type="submission" date="2015-06" db="UniProtKB">
        <authorList>
            <consortium name="EnsemblMetazoa"/>
        </authorList>
    </citation>
    <scope>IDENTIFICATION</scope>
</reference>
<dbReference type="GO" id="GO:0005283">
    <property type="term" value="F:amino acid:sodium symporter activity"/>
    <property type="evidence" value="ECO:0000318"/>
    <property type="project" value="GO_Central"/>
</dbReference>
<dbReference type="GeneID" id="20196548"/>
<evidence type="ECO:0000256" key="9">
    <source>
        <dbReference type="PIRSR" id="PIRSR600175-2"/>
    </source>
</evidence>
<dbReference type="GO" id="GO:1903804">
    <property type="term" value="P:glycine import across plasma membrane"/>
    <property type="evidence" value="ECO:0000318"/>
    <property type="project" value="GO_Central"/>
</dbReference>
<evidence type="ECO:0000256" key="3">
    <source>
        <dbReference type="ARBA" id="ARBA00022448"/>
    </source>
</evidence>
<feature type="binding site" evidence="8">
    <location>
        <position position="20"/>
    </location>
    <ligand>
        <name>Na(+)</name>
        <dbReference type="ChEBI" id="CHEBI:29101"/>
        <label>1</label>
    </ligand>
</feature>
<feature type="transmembrane region" description="Helical" evidence="11">
    <location>
        <begin position="296"/>
        <end position="321"/>
    </location>
</feature>
<keyword evidence="10" id="KW-0769">Symport</keyword>
<feature type="binding site" evidence="8">
    <location>
        <position position="270"/>
    </location>
    <ligand>
        <name>Na(+)</name>
        <dbReference type="ChEBI" id="CHEBI:29101"/>
        <label>1</label>
    </ligand>
</feature>
<dbReference type="HOGENOM" id="CLU_006855_9_5_1"/>
<dbReference type="RefSeq" id="XP_009012878.1">
    <property type="nucleotide sequence ID" value="XM_009014630.1"/>
</dbReference>
<dbReference type="OMA" id="WIISMIG"/>
<evidence type="ECO:0000256" key="8">
    <source>
        <dbReference type="PIRSR" id="PIRSR600175-1"/>
    </source>
</evidence>
<feature type="transmembrane region" description="Helical" evidence="11">
    <location>
        <begin position="263"/>
        <end position="284"/>
    </location>
</feature>
<evidence type="ECO:0000256" key="2">
    <source>
        <dbReference type="ARBA" id="ARBA00006459"/>
    </source>
</evidence>
<protein>
    <recommendedName>
        <fullName evidence="10">Transporter</fullName>
    </recommendedName>
</protein>
<feature type="transmembrane region" description="Helical" evidence="11">
    <location>
        <begin position="43"/>
        <end position="65"/>
    </location>
</feature>
<dbReference type="KEGG" id="hro:HELRODRAFT_140021"/>
<gene>
    <name evidence="13" type="primary">20196548</name>
    <name evidence="12" type="ORF">HELRODRAFT_140021</name>
</gene>
<comment type="subcellular location">
    <subcellularLocation>
        <location evidence="1">Membrane</location>
        <topology evidence="1">Multi-pass membrane protein</topology>
    </subcellularLocation>
</comment>
<dbReference type="PROSITE" id="PS50267">
    <property type="entry name" value="NA_NEUROTRAN_SYMP_3"/>
    <property type="match status" value="1"/>
</dbReference>
<dbReference type="CTD" id="20196548"/>
<proteinExistence type="inferred from homology"/>
<reference evidence="14" key="1">
    <citation type="submission" date="2012-12" db="EMBL/GenBank/DDBJ databases">
        <authorList>
            <person name="Hellsten U."/>
            <person name="Grimwood J."/>
            <person name="Chapman J.A."/>
            <person name="Shapiro H."/>
            <person name="Aerts A."/>
            <person name="Otillar R.P."/>
            <person name="Terry A.Y."/>
            <person name="Boore J.L."/>
            <person name="Simakov O."/>
            <person name="Marletaz F."/>
            <person name="Cho S.-J."/>
            <person name="Edsinger-Gonzales E."/>
            <person name="Havlak P."/>
            <person name="Kuo D.-H."/>
            <person name="Larsson T."/>
            <person name="Lv J."/>
            <person name="Arendt D."/>
            <person name="Savage R."/>
            <person name="Osoegawa K."/>
            <person name="de Jong P."/>
            <person name="Lindberg D.R."/>
            <person name="Seaver E.C."/>
            <person name="Weisblat D.A."/>
            <person name="Putnam N.H."/>
            <person name="Grigoriev I.V."/>
            <person name="Rokhsar D.S."/>
        </authorList>
    </citation>
    <scope>NUCLEOTIDE SEQUENCE</scope>
</reference>
<dbReference type="EMBL" id="KB096023">
    <property type="protein sequence ID" value="ESO08856.1"/>
    <property type="molecule type" value="Genomic_DNA"/>
</dbReference>
<feature type="disulfide bond" evidence="9">
    <location>
        <begin position="125"/>
        <end position="134"/>
    </location>
</feature>
<dbReference type="PROSITE" id="PS00610">
    <property type="entry name" value="NA_NEUROTRAN_SYMP_1"/>
    <property type="match status" value="1"/>
</dbReference>
<evidence type="ECO:0000313" key="14">
    <source>
        <dbReference type="Proteomes" id="UP000015101"/>
    </source>
</evidence>
<name>T1EIZ8_HELRO</name>
<dbReference type="InterPro" id="IPR000175">
    <property type="entry name" value="Na/ntran_symport"/>
</dbReference>
<feature type="transmembrane region" description="Helical" evidence="11">
    <location>
        <begin position="431"/>
        <end position="454"/>
    </location>
</feature>
<feature type="binding site" evidence="8">
    <location>
        <position position="371"/>
    </location>
    <ligand>
        <name>Na(+)</name>
        <dbReference type="ChEBI" id="CHEBI:29101"/>
        <label>1</label>
    </ligand>
</feature>
<keyword evidence="9" id="KW-1015">Disulfide bond</keyword>
<evidence type="ECO:0000256" key="11">
    <source>
        <dbReference type="SAM" id="Phobius"/>
    </source>
</evidence>
<dbReference type="eggNOG" id="KOG3660">
    <property type="taxonomic scope" value="Eukaryota"/>
</dbReference>
<dbReference type="GO" id="GO:0046872">
    <property type="term" value="F:metal ion binding"/>
    <property type="evidence" value="ECO:0007669"/>
    <property type="project" value="UniProtKB-KW"/>
</dbReference>
<evidence type="ECO:0000256" key="10">
    <source>
        <dbReference type="RuleBase" id="RU003732"/>
    </source>
</evidence>
<feature type="transmembrane region" description="Helical" evidence="11">
    <location>
        <begin position="12"/>
        <end position="31"/>
    </location>
</feature>
<dbReference type="PRINTS" id="PR00176">
    <property type="entry name" value="NANEUSMPORT"/>
</dbReference>
<dbReference type="PANTHER" id="PTHR11616:SF321">
    <property type="entry name" value="SODIUM-DEPENDENT NUTRIENT AMINO ACID TRANSPORTER 1-RELATED"/>
    <property type="match status" value="1"/>
</dbReference>
<dbReference type="PANTHER" id="PTHR11616">
    <property type="entry name" value="SODIUM/CHLORIDE DEPENDENT TRANSPORTER"/>
    <property type="match status" value="1"/>
</dbReference>
<feature type="transmembrane region" description="Helical" evidence="11">
    <location>
        <begin position="185"/>
        <end position="205"/>
    </location>
</feature>
<evidence type="ECO:0000256" key="4">
    <source>
        <dbReference type="ARBA" id="ARBA00022692"/>
    </source>
</evidence>
<keyword evidence="5 11" id="KW-1133">Transmembrane helix</keyword>
<keyword evidence="14" id="KW-1185">Reference proteome</keyword>
<feature type="transmembrane region" description="Helical" evidence="11">
    <location>
        <begin position="403"/>
        <end position="425"/>
    </location>
</feature>
<dbReference type="OrthoDB" id="6581954at2759"/>
<evidence type="ECO:0000313" key="13">
    <source>
        <dbReference type="EnsemblMetazoa" id="HelroP140021"/>
    </source>
</evidence>
<keyword evidence="4 10" id="KW-0812">Transmembrane</keyword>
<evidence type="ECO:0000256" key="5">
    <source>
        <dbReference type="ARBA" id="ARBA00022989"/>
    </source>
</evidence>
<evidence type="ECO:0000256" key="6">
    <source>
        <dbReference type="ARBA" id="ARBA00023136"/>
    </source>
</evidence>
<dbReference type="Proteomes" id="UP000015101">
    <property type="component" value="Unassembled WGS sequence"/>
</dbReference>
<accession>T1EIZ8</accession>
<dbReference type="EMBL" id="AMQM01003081">
    <property type="status" value="NOT_ANNOTATED_CDS"/>
    <property type="molecule type" value="Genomic_DNA"/>
</dbReference>
<dbReference type="AlphaFoldDB" id="T1EIZ8"/>
<keyword evidence="8" id="KW-0915">Sodium</keyword>
<keyword evidence="8" id="KW-0479">Metal-binding</keyword>
<evidence type="ECO:0000313" key="12">
    <source>
        <dbReference type="EMBL" id="ESO08856.1"/>
    </source>
</evidence>
<keyword evidence="7" id="KW-0325">Glycoprotein</keyword>
<comment type="similarity">
    <text evidence="2 10">Belongs to the sodium:neurotransmitter symporter (SNF) (TC 2.A.22) family.</text>
</comment>
<dbReference type="GO" id="GO:0035725">
    <property type="term" value="P:sodium ion transmembrane transport"/>
    <property type="evidence" value="ECO:0000318"/>
    <property type="project" value="GO_Central"/>
</dbReference>
<evidence type="ECO:0000256" key="7">
    <source>
        <dbReference type="ARBA" id="ARBA00023180"/>
    </source>
</evidence>
<dbReference type="SUPFAM" id="SSF161070">
    <property type="entry name" value="SNF-like"/>
    <property type="match status" value="1"/>
</dbReference>
<dbReference type="Pfam" id="PF00209">
    <property type="entry name" value="SNF"/>
    <property type="match status" value="1"/>
</dbReference>
<dbReference type="GO" id="GO:0005886">
    <property type="term" value="C:plasma membrane"/>
    <property type="evidence" value="ECO:0000318"/>
    <property type="project" value="GO_Central"/>
</dbReference>